<organism evidence="8 9">
    <name type="scientific">Dimargaris verticillata</name>
    <dbReference type="NCBI Taxonomy" id="2761393"/>
    <lineage>
        <taxon>Eukaryota</taxon>
        <taxon>Fungi</taxon>
        <taxon>Fungi incertae sedis</taxon>
        <taxon>Zoopagomycota</taxon>
        <taxon>Kickxellomycotina</taxon>
        <taxon>Dimargaritomycetes</taxon>
        <taxon>Dimargaritales</taxon>
        <taxon>Dimargaritaceae</taxon>
        <taxon>Dimargaris</taxon>
    </lineage>
</organism>
<protein>
    <submittedName>
        <fullName evidence="8">Nonsense-mediated mRNA decay protein 5</fullName>
    </submittedName>
</protein>
<gene>
    <name evidence="8" type="primary">NMD5_2</name>
    <name evidence="8" type="ORF">H4R34_005165</name>
</gene>
<dbReference type="GO" id="GO:0031267">
    <property type="term" value="F:small GTPase binding"/>
    <property type="evidence" value="ECO:0007669"/>
    <property type="project" value="InterPro"/>
</dbReference>
<dbReference type="SMART" id="SM00913">
    <property type="entry name" value="IBN_N"/>
    <property type="match status" value="1"/>
</dbReference>
<keyword evidence="9" id="KW-1185">Reference proteome</keyword>
<dbReference type="GO" id="GO:0006606">
    <property type="term" value="P:protein import into nucleus"/>
    <property type="evidence" value="ECO:0007669"/>
    <property type="project" value="TreeGrafter"/>
</dbReference>
<evidence type="ECO:0000256" key="6">
    <source>
        <dbReference type="ARBA" id="ARBA00023242"/>
    </source>
</evidence>
<feature type="non-terminal residue" evidence="8">
    <location>
        <position position="1"/>
    </location>
</feature>
<evidence type="ECO:0000256" key="4">
    <source>
        <dbReference type="ARBA" id="ARBA00022490"/>
    </source>
</evidence>
<keyword evidence="4" id="KW-0963">Cytoplasm</keyword>
<evidence type="ECO:0000256" key="5">
    <source>
        <dbReference type="ARBA" id="ARBA00022927"/>
    </source>
</evidence>
<evidence type="ECO:0000256" key="1">
    <source>
        <dbReference type="ARBA" id="ARBA00004123"/>
    </source>
</evidence>
<evidence type="ECO:0000256" key="2">
    <source>
        <dbReference type="ARBA" id="ARBA00004496"/>
    </source>
</evidence>
<feature type="domain" description="Importin N-terminal" evidence="7">
    <location>
        <begin position="24"/>
        <end position="99"/>
    </location>
</feature>
<evidence type="ECO:0000259" key="7">
    <source>
        <dbReference type="PROSITE" id="PS50166"/>
    </source>
</evidence>
<evidence type="ECO:0000256" key="3">
    <source>
        <dbReference type="ARBA" id="ARBA00022448"/>
    </source>
</evidence>
<dbReference type="SUPFAM" id="SSF48371">
    <property type="entry name" value="ARM repeat"/>
    <property type="match status" value="1"/>
</dbReference>
<dbReference type="InterPro" id="IPR011989">
    <property type="entry name" value="ARM-like"/>
</dbReference>
<evidence type="ECO:0000313" key="8">
    <source>
        <dbReference type="EMBL" id="KAJ1973178.1"/>
    </source>
</evidence>
<proteinExistence type="predicted"/>
<dbReference type="Proteomes" id="UP001151582">
    <property type="component" value="Unassembled WGS sequence"/>
</dbReference>
<dbReference type="InterPro" id="IPR016024">
    <property type="entry name" value="ARM-type_fold"/>
</dbReference>
<comment type="subcellular location">
    <subcellularLocation>
        <location evidence="2">Cytoplasm</location>
    </subcellularLocation>
    <subcellularLocation>
        <location evidence="1">Nucleus</location>
    </subcellularLocation>
</comment>
<dbReference type="Pfam" id="PF03810">
    <property type="entry name" value="IBN_N"/>
    <property type="match status" value="1"/>
</dbReference>
<reference evidence="8" key="1">
    <citation type="submission" date="2022-07" db="EMBL/GenBank/DDBJ databases">
        <title>Phylogenomic reconstructions and comparative analyses of Kickxellomycotina fungi.</title>
        <authorList>
            <person name="Reynolds N.K."/>
            <person name="Stajich J.E."/>
            <person name="Barry K."/>
            <person name="Grigoriev I.V."/>
            <person name="Crous P."/>
            <person name="Smith M.E."/>
        </authorList>
    </citation>
    <scope>NUCLEOTIDE SEQUENCE</scope>
    <source>
        <strain evidence="8">RSA 567</strain>
    </source>
</reference>
<evidence type="ECO:0000313" key="9">
    <source>
        <dbReference type="Proteomes" id="UP001151582"/>
    </source>
</evidence>
<dbReference type="GO" id="GO:0005829">
    <property type="term" value="C:cytosol"/>
    <property type="evidence" value="ECO:0007669"/>
    <property type="project" value="TreeGrafter"/>
</dbReference>
<dbReference type="AlphaFoldDB" id="A0A9W8B444"/>
<dbReference type="InterPro" id="IPR001494">
    <property type="entry name" value="Importin-beta_N"/>
</dbReference>
<name>A0A9W8B444_9FUNG</name>
<dbReference type="GO" id="GO:0005635">
    <property type="term" value="C:nuclear envelope"/>
    <property type="evidence" value="ECO:0007669"/>
    <property type="project" value="TreeGrafter"/>
</dbReference>
<dbReference type="InterPro" id="IPR013713">
    <property type="entry name" value="XPO2_central"/>
</dbReference>
<dbReference type="PANTHER" id="PTHR10997">
    <property type="entry name" value="IMPORTIN-7, 8, 11"/>
    <property type="match status" value="1"/>
</dbReference>
<keyword evidence="3" id="KW-0813">Transport</keyword>
<keyword evidence="5" id="KW-0653">Protein transport</keyword>
<sequence>MNAATLYQLFSTSFSPDQQARKEAERQLKEVDDAPEFIPQVLHILGAGESEIPVKQAAAIYLKNKIRSSWDPSPHSPIQVINDAVKATVRESLLVLMAHTQPAIRTQLVDCLRPILAVDFPEKWPTYLPQTREFLQSKDTTVVHTGLLALFIVIRFYQYKSGASERAHLEEIIAVCFPLLLAIGDTLLGMSGDESAQMLKLVFRCYYTAIQTELSPVLQEQSVLVAWGTLLLKALKRPLSANVGVSTDEVARDEDWKARKWAMRCLNRLFSGYGNPALLPSSQRHYLPFANYFIEHFAPEIAQTYFELIERYVSHQVVFSPKCLCLLATFLSDAIKHKGTWKLVKPHVESLVQHFIFPQLMYTTEDEELWEDNPVDYVHKRMDPLDDFDSPMVSATNLLLDLATDRRKHCFQIILNLINSVAVAYAQQADPAARDPHQKDGVLNMLGAMAQIVLHKKSPVRNNMEEFMAVHVFPEFTSANPLLRLRALAFYCQFCDLELSNAQHLQFVYEHTLQLLQDPQIPIRVQAALTLQPLVQHEQVRNAIVPNLPQIMQQFLDLTNQLDIDTLSTVMEEFVETFSDHMAPIAAQLCGQLSETYLRIMREAVGTGADPQANIDYGSL</sequence>
<comment type="caution">
    <text evidence="8">The sequence shown here is derived from an EMBL/GenBank/DDBJ whole genome shotgun (WGS) entry which is preliminary data.</text>
</comment>
<dbReference type="EMBL" id="JANBQB010000875">
    <property type="protein sequence ID" value="KAJ1973178.1"/>
    <property type="molecule type" value="Genomic_DNA"/>
</dbReference>
<dbReference type="Pfam" id="PF08506">
    <property type="entry name" value="Cse1"/>
    <property type="match status" value="1"/>
</dbReference>
<accession>A0A9W8B444</accession>
<dbReference type="OrthoDB" id="760868at2759"/>
<dbReference type="PANTHER" id="PTHR10997:SF18">
    <property type="entry name" value="D-IMPORTIN 7_RANBP7"/>
    <property type="match status" value="1"/>
</dbReference>
<keyword evidence="6" id="KW-0539">Nucleus</keyword>
<dbReference type="PROSITE" id="PS50166">
    <property type="entry name" value="IMPORTIN_B_NT"/>
    <property type="match status" value="1"/>
</dbReference>
<dbReference type="Gene3D" id="1.25.10.10">
    <property type="entry name" value="Leucine-rich Repeat Variant"/>
    <property type="match status" value="1"/>
</dbReference>